<sequence>MIKNLREKHHLKLLAGVSAYSLLMMTPQASYAQDADKDDDDDIEELIVIGTKSASNIQDVAQSITAISGETIEKEGLMNLADYARSIPSLTFYALQPGRNQIVFRGVSTGTDEFRTDSSTSVYFDEQPMTAISQQIDPRMVDIQRIEALPGPQGTLFGSSSQSGTIRFITNKPDTSGFGGQVEASVGFTKGGEASYDINGVLNIPLTDDLAVRAVGFKVQDGGYIDNVFGTGLTGSYDNSDVVEDDFNDWGVYGGRLSAKWDVSDTWSVLATGMYEKSESNGDWKTDPSAGDYAIVRFRDDFRNDEWWSAALTIRGDLGFADLVSATTYLDRKISYEWDGSTYDAWRSSYYETFGNYAAYYALQETGDRKSYTYNNQTQKRFTQEIRLSSKGDSRFQWMVGGFYEKVEDDWDWGTKVPDYFSTKSYASANYWSCYYAYYEPAFQCPLKSGDRYYSQLYDRTVSQVAVFGELSYNFTDNLMAVFGARWFEFERDRTEINQWPFGLPPEGVTGDFYGGTDIIQAKNNDTVYKFGLEYRIDDDRMVYFNYSEGFRLGGVNSLRAANTGFVPREYGPDTLTNYEAGLKSQWLDDRLTLNLSVFRMEWQDIQRSVWSNSVWWLNGNVNGGEAVSKGFEGSMWAQVTPRLTFNANLFLSDAKLKDPILNSDGSIGVAAGTDLTFAPSSKYSFGFEYTIPDAMWGADFWVRYDFWGQASQLQNQYTGLVIPSYNESNLTAGLWKEGDWDGTLAIYNLFDQRNISSIDEGDNYAADYFGTNMYRNMQNVNRPRTLWLTVRKRF</sequence>
<protein>
    <submittedName>
        <fullName evidence="16">TonB-dependent receptor</fullName>
    </submittedName>
</protein>
<organism evidence="16 17">
    <name type="scientific">Temperatibacter marinus</name>
    <dbReference type="NCBI Taxonomy" id="1456591"/>
    <lineage>
        <taxon>Bacteria</taxon>
        <taxon>Pseudomonadati</taxon>
        <taxon>Pseudomonadota</taxon>
        <taxon>Alphaproteobacteria</taxon>
        <taxon>Kordiimonadales</taxon>
        <taxon>Temperatibacteraceae</taxon>
        <taxon>Temperatibacter</taxon>
    </lineage>
</organism>
<keyword evidence="8 12" id="KW-0798">TonB box</keyword>
<gene>
    <name evidence="16" type="ORF">QGN29_05775</name>
</gene>
<dbReference type="InterPro" id="IPR036942">
    <property type="entry name" value="Beta-barrel_TonB_sf"/>
</dbReference>
<dbReference type="PANTHER" id="PTHR32552:SF81">
    <property type="entry name" value="TONB-DEPENDENT OUTER MEMBRANE RECEPTOR"/>
    <property type="match status" value="1"/>
</dbReference>
<proteinExistence type="inferred from homology"/>
<comment type="similarity">
    <text evidence="11 12">Belongs to the TonB-dependent receptor family.</text>
</comment>
<dbReference type="KEGG" id="tmk:QGN29_05775"/>
<dbReference type="InterPro" id="IPR012910">
    <property type="entry name" value="Plug_dom"/>
</dbReference>
<keyword evidence="9 11" id="KW-0472">Membrane</keyword>
<evidence type="ECO:0000259" key="14">
    <source>
        <dbReference type="Pfam" id="PF00593"/>
    </source>
</evidence>
<dbReference type="SUPFAM" id="SSF56935">
    <property type="entry name" value="Porins"/>
    <property type="match status" value="1"/>
</dbReference>
<evidence type="ECO:0000256" key="3">
    <source>
        <dbReference type="ARBA" id="ARBA00022452"/>
    </source>
</evidence>
<dbReference type="Pfam" id="PF00593">
    <property type="entry name" value="TonB_dep_Rec_b-barrel"/>
    <property type="match status" value="1"/>
</dbReference>
<dbReference type="EMBL" id="CP123872">
    <property type="protein sequence ID" value="WND03879.1"/>
    <property type="molecule type" value="Genomic_DNA"/>
</dbReference>
<evidence type="ECO:0000256" key="9">
    <source>
        <dbReference type="ARBA" id="ARBA00023136"/>
    </source>
</evidence>
<evidence type="ECO:0000256" key="11">
    <source>
        <dbReference type="PROSITE-ProRule" id="PRU01360"/>
    </source>
</evidence>
<feature type="domain" description="TonB-dependent receptor plug" evidence="15">
    <location>
        <begin position="57"/>
        <end position="165"/>
    </location>
</feature>
<comment type="subcellular location">
    <subcellularLocation>
        <location evidence="1 11">Cell outer membrane</location>
        <topology evidence="1 11">Multi-pass membrane protein</topology>
    </subcellularLocation>
</comment>
<dbReference type="RefSeq" id="WP_310799744.1">
    <property type="nucleotide sequence ID" value="NZ_CP123872.1"/>
</dbReference>
<feature type="signal peptide" evidence="13">
    <location>
        <begin position="1"/>
        <end position="32"/>
    </location>
</feature>
<evidence type="ECO:0000256" key="2">
    <source>
        <dbReference type="ARBA" id="ARBA00022448"/>
    </source>
</evidence>
<dbReference type="InterPro" id="IPR000531">
    <property type="entry name" value="Beta-barrel_TonB"/>
</dbReference>
<evidence type="ECO:0000259" key="15">
    <source>
        <dbReference type="Pfam" id="PF07715"/>
    </source>
</evidence>
<keyword evidence="13" id="KW-0732">Signal</keyword>
<dbReference type="GO" id="GO:0009279">
    <property type="term" value="C:cell outer membrane"/>
    <property type="evidence" value="ECO:0007669"/>
    <property type="project" value="UniProtKB-SubCell"/>
</dbReference>
<evidence type="ECO:0000256" key="12">
    <source>
        <dbReference type="RuleBase" id="RU003357"/>
    </source>
</evidence>
<dbReference type="PANTHER" id="PTHR32552">
    <property type="entry name" value="FERRICHROME IRON RECEPTOR-RELATED"/>
    <property type="match status" value="1"/>
</dbReference>
<evidence type="ECO:0000313" key="16">
    <source>
        <dbReference type="EMBL" id="WND03879.1"/>
    </source>
</evidence>
<dbReference type="GO" id="GO:0006826">
    <property type="term" value="P:iron ion transport"/>
    <property type="evidence" value="ECO:0007669"/>
    <property type="project" value="UniProtKB-KW"/>
</dbReference>
<accession>A0AA52HAE5</accession>
<keyword evidence="7" id="KW-0406">Ion transport</keyword>
<keyword evidence="4" id="KW-0410">Iron transport</keyword>
<evidence type="ECO:0000256" key="7">
    <source>
        <dbReference type="ARBA" id="ARBA00023065"/>
    </source>
</evidence>
<dbReference type="InterPro" id="IPR039426">
    <property type="entry name" value="TonB-dep_rcpt-like"/>
</dbReference>
<evidence type="ECO:0000256" key="13">
    <source>
        <dbReference type="SAM" id="SignalP"/>
    </source>
</evidence>
<feature type="chain" id="PRO_5041427500" evidence="13">
    <location>
        <begin position="33"/>
        <end position="795"/>
    </location>
</feature>
<reference evidence="16" key="1">
    <citation type="submission" date="2023-04" db="EMBL/GenBank/DDBJ databases">
        <title>Complete genome sequence of Temperatibacter marinus.</title>
        <authorList>
            <person name="Rong J.-C."/>
            <person name="Yi M.-L."/>
            <person name="Zhao Q."/>
        </authorList>
    </citation>
    <scope>NUCLEOTIDE SEQUENCE</scope>
    <source>
        <strain evidence="16">NBRC 110045</strain>
    </source>
</reference>
<evidence type="ECO:0000256" key="4">
    <source>
        <dbReference type="ARBA" id="ARBA00022496"/>
    </source>
</evidence>
<dbReference type="Proteomes" id="UP001268683">
    <property type="component" value="Chromosome"/>
</dbReference>
<dbReference type="PROSITE" id="PS52016">
    <property type="entry name" value="TONB_DEPENDENT_REC_3"/>
    <property type="match status" value="1"/>
</dbReference>
<evidence type="ECO:0000256" key="5">
    <source>
        <dbReference type="ARBA" id="ARBA00022692"/>
    </source>
</evidence>
<evidence type="ECO:0000256" key="10">
    <source>
        <dbReference type="ARBA" id="ARBA00023237"/>
    </source>
</evidence>
<keyword evidence="2 11" id="KW-0813">Transport</keyword>
<keyword evidence="3 11" id="KW-1134">Transmembrane beta strand</keyword>
<evidence type="ECO:0000256" key="6">
    <source>
        <dbReference type="ARBA" id="ARBA00023004"/>
    </source>
</evidence>
<keyword evidence="6" id="KW-0408">Iron</keyword>
<evidence type="ECO:0000256" key="8">
    <source>
        <dbReference type="ARBA" id="ARBA00023077"/>
    </source>
</evidence>
<evidence type="ECO:0000256" key="1">
    <source>
        <dbReference type="ARBA" id="ARBA00004571"/>
    </source>
</evidence>
<evidence type="ECO:0000313" key="17">
    <source>
        <dbReference type="Proteomes" id="UP001268683"/>
    </source>
</evidence>
<name>A0AA52HAE5_9PROT</name>
<keyword evidence="5 11" id="KW-0812">Transmembrane</keyword>
<keyword evidence="17" id="KW-1185">Reference proteome</keyword>
<dbReference type="Gene3D" id="2.40.170.20">
    <property type="entry name" value="TonB-dependent receptor, beta-barrel domain"/>
    <property type="match status" value="1"/>
</dbReference>
<keyword evidence="10 11" id="KW-0998">Cell outer membrane</keyword>
<keyword evidence="16" id="KW-0675">Receptor</keyword>
<dbReference type="AlphaFoldDB" id="A0AA52HAE5"/>
<feature type="domain" description="TonB-dependent receptor-like beta-barrel" evidence="14">
    <location>
        <begin position="289"/>
        <end position="750"/>
    </location>
</feature>
<dbReference type="Pfam" id="PF07715">
    <property type="entry name" value="Plug"/>
    <property type="match status" value="1"/>
</dbReference>